<name>A5YSI8_9EURY</name>
<protein>
    <submittedName>
        <fullName evidence="1">Uncharacterized protein</fullName>
    </submittedName>
</protein>
<dbReference type="Pfam" id="PF23430">
    <property type="entry name" value="DUF7117"/>
    <property type="match status" value="1"/>
</dbReference>
<sequence>MSLCSRRAFPYWMGSLHMEIRGQRQCSECGHEWSYFDTGQVACPACGSLKSVGRGERKTHTDSAIELDLSAHQQALDAETDVSMIAEGLTTTLRDYIRQRGFLNGGTLQPPDDTLLSAAELLHAVDVLDRCRHPTDEARLYVTKLLGVANDGHRPTPNSVPTSLTTARGLAYTEVLSTFHQDFTKWITEESSVMDGSVQSVTEIQESDVSIHQLRERLDTHLTRSEALQGDIPVETSERFVIIARKLHHGVVNHDTDALETARMKLNSVSFDSPATE</sequence>
<reference evidence="1" key="1">
    <citation type="journal article" date="2007" name="ISME J.">
        <title>Genomic plasticity in prokaryotes: the case of the square haloarchaeon.</title>
        <authorList>
            <person name="Cuadros-Orellana S."/>
            <person name="Martin-Cuadrado A.B."/>
            <person name="Legault B."/>
            <person name="D'Auria G."/>
            <person name="Zhaxybayeva O."/>
            <person name="Papke R.T."/>
            <person name="Rodriguez-Valera F."/>
        </authorList>
    </citation>
    <scope>NUCLEOTIDE SEQUENCE</scope>
</reference>
<organism evidence="1">
    <name type="scientific">uncultured haloarchaeon</name>
    <dbReference type="NCBI Taxonomy" id="160804"/>
    <lineage>
        <taxon>Archaea</taxon>
        <taxon>Methanobacteriati</taxon>
        <taxon>Methanobacteriota</taxon>
        <taxon>Stenosarchaea group</taxon>
        <taxon>Halobacteria</taxon>
        <taxon>Halobacteriales</taxon>
        <taxon>Halobacteriaceae</taxon>
        <taxon>environmental samples</taxon>
    </lineage>
</organism>
<proteinExistence type="predicted"/>
<dbReference type="EMBL" id="EF583991">
    <property type="protein sequence ID" value="ABQ75945.1"/>
    <property type="molecule type" value="Genomic_DNA"/>
</dbReference>
<dbReference type="InterPro" id="IPR055541">
    <property type="entry name" value="DUF7117"/>
</dbReference>
<dbReference type="AlphaFoldDB" id="A5YSI8"/>
<evidence type="ECO:0000313" key="1">
    <source>
        <dbReference type="EMBL" id="ABQ75945.1"/>
    </source>
</evidence>
<accession>A5YSI8</accession>